<comment type="caution">
    <text evidence="11">The sequence shown here is derived from an EMBL/GenBank/DDBJ whole genome shotgun (WGS) entry which is preliminary data.</text>
</comment>
<evidence type="ECO:0000313" key="11">
    <source>
        <dbReference type="EMBL" id="MBK7272823.1"/>
    </source>
</evidence>
<keyword evidence="3" id="KW-0067">ATP-binding</keyword>
<dbReference type="InterPro" id="IPR027417">
    <property type="entry name" value="P-loop_NTPase"/>
</dbReference>
<evidence type="ECO:0000259" key="9">
    <source>
        <dbReference type="PROSITE" id="PS51192"/>
    </source>
</evidence>
<keyword evidence="5" id="KW-0413">Isomerase</keyword>
<dbReference type="PANTHER" id="PTHR13710">
    <property type="entry name" value="DNA HELICASE RECQ FAMILY MEMBER"/>
    <property type="match status" value="1"/>
</dbReference>
<feature type="compositionally biased region" description="Basic residues" evidence="8">
    <location>
        <begin position="823"/>
        <end position="834"/>
    </location>
</feature>
<dbReference type="Gene3D" id="3.40.50.300">
    <property type="entry name" value="P-loop containing nucleotide triphosphate hydrolases"/>
    <property type="match status" value="2"/>
</dbReference>
<evidence type="ECO:0000313" key="12">
    <source>
        <dbReference type="Proteomes" id="UP000726105"/>
    </source>
</evidence>
<dbReference type="Pfam" id="PF00271">
    <property type="entry name" value="Helicase_C"/>
    <property type="match status" value="1"/>
</dbReference>
<dbReference type="GO" id="GO:0005737">
    <property type="term" value="C:cytoplasm"/>
    <property type="evidence" value="ECO:0007669"/>
    <property type="project" value="TreeGrafter"/>
</dbReference>
<keyword evidence="11" id="KW-0378">Hydrolase</keyword>
<dbReference type="AlphaFoldDB" id="A0A935IU41"/>
<dbReference type="GO" id="GO:0043138">
    <property type="term" value="F:3'-5' DNA helicase activity"/>
    <property type="evidence" value="ECO:0007669"/>
    <property type="project" value="UniProtKB-EC"/>
</dbReference>
<keyword evidence="2" id="KW-0547">Nucleotide-binding</keyword>
<gene>
    <name evidence="11" type="ORF">IPI13_06495</name>
</gene>
<dbReference type="SMART" id="SM00490">
    <property type="entry name" value="HELICc"/>
    <property type="match status" value="1"/>
</dbReference>
<evidence type="ECO:0000256" key="2">
    <source>
        <dbReference type="ARBA" id="ARBA00022741"/>
    </source>
</evidence>
<feature type="region of interest" description="Disordered" evidence="8">
    <location>
        <begin position="716"/>
        <end position="877"/>
    </location>
</feature>
<dbReference type="GO" id="GO:0006281">
    <property type="term" value="P:DNA repair"/>
    <property type="evidence" value="ECO:0007669"/>
    <property type="project" value="TreeGrafter"/>
</dbReference>
<dbReference type="Proteomes" id="UP000726105">
    <property type="component" value="Unassembled WGS sequence"/>
</dbReference>
<dbReference type="GO" id="GO:0006310">
    <property type="term" value="P:DNA recombination"/>
    <property type="evidence" value="ECO:0007669"/>
    <property type="project" value="TreeGrafter"/>
</dbReference>
<protein>
    <recommendedName>
        <fullName evidence="7">DNA 3'-5' helicase</fullName>
        <ecNumber evidence="7">5.6.2.4</ecNumber>
    </recommendedName>
</protein>
<feature type="domain" description="Helicase ATP-binding" evidence="9">
    <location>
        <begin position="36"/>
        <end position="211"/>
    </location>
</feature>
<dbReference type="InterPro" id="IPR014001">
    <property type="entry name" value="Helicase_ATP-bd"/>
</dbReference>
<feature type="domain" description="Helicase C-terminal" evidence="10">
    <location>
        <begin position="251"/>
        <end position="404"/>
    </location>
</feature>
<dbReference type="SMART" id="SM00487">
    <property type="entry name" value="DEXDc"/>
    <property type="match status" value="1"/>
</dbReference>
<proteinExistence type="inferred from homology"/>
<accession>A0A935IU41</accession>
<dbReference type="EMBL" id="JADJIB010000002">
    <property type="protein sequence ID" value="MBK7272823.1"/>
    <property type="molecule type" value="Genomic_DNA"/>
</dbReference>
<dbReference type="PROSITE" id="PS51194">
    <property type="entry name" value="HELICASE_CTER"/>
    <property type="match status" value="1"/>
</dbReference>
<comment type="catalytic activity">
    <reaction evidence="6">
        <text>Couples ATP hydrolysis with the unwinding of duplex DNA by translocating in the 3'-5' direction.</text>
        <dbReference type="EC" id="5.6.2.4"/>
    </reaction>
</comment>
<reference evidence="11 12" key="1">
    <citation type="submission" date="2020-10" db="EMBL/GenBank/DDBJ databases">
        <title>Connecting structure to function with the recovery of over 1000 high-quality activated sludge metagenome-assembled genomes encoding full-length rRNA genes using long-read sequencing.</title>
        <authorList>
            <person name="Singleton C.M."/>
            <person name="Petriglieri F."/>
            <person name="Kristensen J.M."/>
            <person name="Kirkegaard R.H."/>
            <person name="Michaelsen T.Y."/>
            <person name="Andersen M.H."/>
            <person name="Karst S.M."/>
            <person name="Dueholm M.S."/>
            <person name="Nielsen P.H."/>
            <person name="Albertsen M."/>
        </authorList>
    </citation>
    <scope>NUCLEOTIDE SEQUENCE [LARGE SCALE GENOMIC DNA]</scope>
    <source>
        <strain evidence="11">Ega_18-Q3-R5-49_MAXAC.001</strain>
    </source>
</reference>
<evidence type="ECO:0000256" key="8">
    <source>
        <dbReference type="SAM" id="MobiDB-lite"/>
    </source>
</evidence>
<dbReference type="Pfam" id="PF00270">
    <property type="entry name" value="DEAD"/>
    <property type="match status" value="1"/>
</dbReference>
<feature type="region of interest" description="Disordered" evidence="8">
    <location>
        <begin position="664"/>
        <end position="701"/>
    </location>
</feature>
<dbReference type="InterPro" id="IPR011545">
    <property type="entry name" value="DEAD/DEAH_box_helicase_dom"/>
</dbReference>
<dbReference type="PANTHER" id="PTHR13710:SF105">
    <property type="entry name" value="ATP-DEPENDENT DNA HELICASE Q1"/>
    <property type="match status" value="1"/>
</dbReference>
<sequence length="903" mass="95658">MSGVDGDLEGNARAALRRLVGREDVDFHEGQLESVLALVRDRERVLVVQRTGWGKSAVYFVATALLRANGAGPTIIVSPLLSLMRDQIAAATRAGIRAVTMNSANTLDWAQVRQALADDAVDVILVSPERLNNPAFRAEQLPDLAARAGLLVVDEAHCVSDWGHDFRPDYRRIGDLLRALPPGTPVLATTATANARVVADVERELGGVDERGGEEVSAAAYPHREVRTIRGGLARPSLRLGVLPSMGAEGRLGWLLTHLGELPGSGIVYTLTVAAAEDLATTLAQAGHRVAAYTGRTDPAERERLEHALRDNKVKALVATSALGMGFDKPDLGFVVHVGAPSSPVAYYQQIGRAGRATERADVLLMPGAEDRDIWAYFASVSMPTEERARAVIEALTAAGRPLSTAALEAIVDIRRTRLELLLKVLDVDGAVRRVSGGWLATGESWTYDAERYERVAAARRAEQQLMLDYERTGECRMAFLQRCLDDPTAADCGRCDTCTAPWYAADVADTALGAARAQLARVGVPIEPRAQWPMGMDRLGVSVKGRIAAGEAMAPGRALARLSDLGWGQRLREILQQDAEVPDAVVRAVIRVLSEWDWDERPAGVVGMPSRRHPLLVGSLAAAIAQIGRLPLLGTLDLLDGGPIGEPGGNSAFRLAGVWERLGVPPPPPGRGRSGGAARRRPGEPPAGPCRPGRRGPPLSAVTADRYLASGTAPEVTAAPAGPAPPDHPRRTSPAGATPLINGGHTGNRARTDLDAPGGYLTDSTRPPGQAVVPAARGGRATVTRRSTRPSATTRSPSPRGTCPTAAAPANRPAGRLLAHDRRLRGRRLRHRDQRSGAHQRGQCRRGRPDLKPAVPGGLRHRAQSAARDGGPSRRARGFAADLGAAAGQGKALAGQSGLIGG</sequence>
<dbReference type="PROSITE" id="PS51192">
    <property type="entry name" value="HELICASE_ATP_BIND_1"/>
    <property type="match status" value="1"/>
</dbReference>
<dbReference type="GO" id="GO:0030894">
    <property type="term" value="C:replisome"/>
    <property type="evidence" value="ECO:0007669"/>
    <property type="project" value="TreeGrafter"/>
</dbReference>
<evidence type="ECO:0000256" key="3">
    <source>
        <dbReference type="ARBA" id="ARBA00022840"/>
    </source>
</evidence>
<evidence type="ECO:0000256" key="4">
    <source>
        <dbReference type="ARBA" id="ARBA00023125"/>
    </source>
</evidence>
<evidence type="ECO:0000256" key="7">
    <source>
        <dbReference type="ARBA" id="ARBA00034808"/>
    </source>
</evidence>
<evidence type="ECO:0000256" key="1">
    <source>
        <dbReference type="ARBA" id="ARBA00005446"/>
    </source>
</evidence>
<dbReference type="GO" id="GO:0043590">
    <property type="term" value="C:bacterial nucleoid"/>
    <property type="evidence" value="ECO:0007669"/>
    <property type="project" value="TreeGrafter"/>
</dbReference>
<keyword evidence="4" id="KW-0238">DNA-binding</keyword>
<comment type="similarity">
    <text evidence="1">Belongs to the helicase family. RecQ subfamily.</text>
</comment>
<dbReference type="EC" id="5.6.2.4" evidence="7"/>
<dbReference type="GO" id="GO:0009378">
    <property type="term" value="F:four-way junction helicase activity"/>
    <property type="evidence" value="ECO:0007669"/>
    <property type="project" value="TreeGrafter"/>
</dbReference>
<evidence type="ECO:0000256" key="5">
    <source>
        <dbReference type="ARBA" id="ARBA00023235"/>
    </source>
</evidence>
<feature type="compositionally biased region" description="Low complexity" evidence="8">
    <location>
        <begin position="776"/>
        <end position="803"/>
    </location>
</feature>
<dbReference type="GO" id="GO:0005524">
    <property type="term" value="F:ATP binding"/>
    <property type="evidence" value="ECO:0007669"/>
    <property type="project" value="UniProtKB-KW"/>
</dbReference>
<evidence type="ECO:0000256" key="6">
    <source>
        <dbReference type="ARBA" id="ARBA00034617"/>
    </source>
</evidence>
<dbReference type="SUPFAM" id="SSF52540">
    <property type="entry name" value="P-loop containing nucleoside triphosphate hydrolases"/>
    <property type="match status" value="1"/>
</dbReference>
<dbReference type="InterPro" id="IPR001650">
    <property type="entry name" value="Helicase_C-like"/>
</dbReference>
<name>A0A935IU41_9MICO</name>
<organism evidence="11 12">
    <name type="scientific">Candidatus Phosphoribacter hodrii</name>
    <dbReference type="NCBI Taxonomy" id="2953743"/>
    <lineage>
        <taxon>Bacteria</taxon>
        <taxon>Bacillati</taxon>
        <taxon>Actinomycetota</taxon>
        <taxon>Actinomycetes</taxon>
        <taxon>Micrococcales</taxon>
        <taxon>Dermatophilaceae</taxon>
        <taxon>Candidatus Phosphoribacter</taxon>
    </lineage>
</organism>
<dbReference type="GO" id="GO:0003677">
    <property type="term" value="F:DNA binding"/>
    <property type="evidence" value="ECO:0007669"/>
    <property type="project" value="UniProtKB-KW"/>
</dbReference>
<evidence type="ECO:0000259" key="10">
    <source>
        <dbReference type="PROSITE" id="PS51194"/>
    </source>
</evidence>
<keyword evidence="11" id="KW-0347">Helicase</keyword>